<dbReference type="Proteomes" id="UP000019150">
    <property type="component" value="Chromosome"/>
</dbReference>
<dbReference type="EMBL" id="CP006850">
    <property type="protein sequence ID" value="AHH18701.1"/>
    <property type="molecule type" value="Genomic_DNA"/>
</dbReference>
<organism evidence="1 2">
    <name type="scientific">Nocardia nova SH22a</name>
    <dbReference type="NCBI Taxonomy" id="1415166"/>
    <lineage>
        <taxon>Bacteria</taxon>
        <taxon>Bacillati</taxon>
        <taxon>Actinomycetota</taxon>
        <taxon>Actinomycetes</taxon>
        <taxon>Mycobacteriales</taxon>
        <taxon>Nocardiaceae</taxon>
        <taxon>Nocardia</taxon>
    </lineage>
</organism>
<dbReference type="HOGENOM" id="CLU_009834_3_2_11"/>
<dbReference type="Gene3D" id="3.90.226.10">
    <property type="entry name" value="2-enoyl-CoA Hydratase, Chain A, domain 1"/>
    <property type="match status" value="1"/>
</dbReference>
<dbReference type="CDD" id="cd06558">
    <property type="entry name" value="crotonase-like"/>
    <property type="match status" value="1"/>
</dbReference>
<dbReference type="InterPro" id="IPR001753">
    <property type="entry name" value="Enoyl-CoA_hydra/iso"/>
</dbReference>
<dbReference type="PANTHER" id="PTHR11941">
    <property type="entry name" value="ENOYL-COA HYDRATASE-RELATED"/>
    <property type="match status" value="1"/>
</dbReference>
<dbReference type="PATRIC" id="fig|1415166.3.peg.4019"/>
<reference evidence="1 2" key="1">
    <citation type="journal article" date="2014" name="Appl. Environ. Microbiol.">
        <title>Insights into the Microbial Degradation of Rubber and Gutta-Percha by Analysis of the Complete Genome of Nocardia nova SH22a.</title>
        <authorList>
            <person name="Luo Q."/>
            <person name="Hiessl S."/>
            <person name="Poehlein A."/>
            <person name="Daniel R."/>
            <person name="Steinbuchel A."/>
        </authorList>
    </citation>
    <scope>NUCLEOTIDE SEQUENCE [LARGE SCALE GENOMIC DNA]</scope>
    <source>
        <strain evidence="1">SH22a</strain>
    </source>
</reference>
<accession>W5TN73</accession>
<dbReference type="PANTHER" id="PTHR11941:SF75">
    <property type="entry name" value="ENOYL-COA HYDRATASE_ISOMERASE FAMILY PROTEIN"/>
    <property type="match status" value="1"/>
</dbReference>
<evidence type="ECO:0000313" key="1">
    <source>
        <dbReference type="EMBL" id="AHH18701.1"/>
    </source>
</evidence>
<dbReference type="KEGG" id="nno:NONO_c39170"/>
<dbReference type="SUPFAM" id="SSF52096">
    <property type="entry name" value="ClpP/crotonase"/>
    <property type="match status" value="1"/>
</dbReference>
<gene>
    <name evidence="1" type="ORF">NONO_c39170</name>
</gene>
<dbReference type="OrthoDB" id="3567227at2"/>
<keyword evidence="1" id="KW-0413">Isomerase</keyword>
<dbReference type="Pfam" id="PF00378">
    <property type="entry name" value="ECH_1"/>
    <property type="match status" value="1"/>
</dbReference>
<dbReference type="eggNOG" id="COG1024">
    <property type="taxonomic scope" value="Bacteria"/>
</dbReference>
<dbReference type="STRING" id="1415166.NONO_c39170"/>
<dbReference type="InterPro" id="IPR029045">
    <property type="entry name" value="ClpP/crotonase-like_dom_sf"/>
</dbReference>
<dbReference type="GO" id="GO:0004165">
    <property type="term" value="F:delta(3)-delta(2)-enoyl-CoA isomerase activity"/>
    <property type="evidence" value="ECO:0007669"/>
    <property type="project" value="TreeGrafter"/>
</dbReference>
<proteinExistence type="predicted"/>
<evidence type="ECO:0000313" key="2">
    <source>
        <dbReference type="Proteomes" id="UP000019150"/>
    </source>
</evidence>
<keyword evidence="2" id="KW-1185">Reference proteome</keyword>
<dbReference type="GO" id="GO:0006635">
    <property type="term" value="P:fatty acid beta-oxidation"/>
    <property type="evidence" value="ECO:0007669"/>
    <property type="project" value="TreeGrafter"/>
</dbReference>
<protein>
    <submittedName>
        <fullName evidence="1">Enoyl-CoA hydratase/isomerase family protein</fullName>
    </submittedName>
</protein>
<dbReference type="AlphaFoldDB" id="W5TN73"/>
<name>W5TN73_9NOCA</name>
<sequence>MPHLRREGSVYIVHLGGEGERDTENRFHPDWLTALHAIIDEAVASPGPAALVTVGDGKFYSTGADLAWGAAHPDRIDRYLTDVQGLLARILTLPMPTVAAVNGHAFGAGAFLTVAHDYRIMRADRGYVCFPGVALGADYARGSIELMRSRMPAPVAHHALVSGRRYGGGAALGAGLVDAIAAESEVLPSAVRYAEQLAHTRGPVLAHIKSTLHREAVCALTESVAGYNNHTMVSAPAAERESADVAIG</sequence>
<dbReference type="RefSeq" id="WP_025350125.1">
    <property type="nucleotide sequence ID" value="NZ_CP006850.1"/>
</dbReference>